<organism evidence="1 2">
    <name type="scientific">Liparis tanakae</name>
    <name type="common">Tanaka's snailfish</name>
    <dbReference type="NCBI Taxonomy" id="230148"/>
    <lineage>
        <taxon>Eukaryota</taxon>
        <taxon>Metazoa</taxon>
        <taxon>Chordata</taxon>
        <taxon>Craniata</taxon>
        <taxon>Vertebrata</taxon>
        <taxon>Euteleostomi</taxon>
        <taxon>Actinopterygii</taxon>
        <taxon>Neopterygii</taxon>
        <taxon>Teleostei</taxon>
        <taxon>Neoteleostei</taxon>
        <taxon>Acanthomorphata</taxon>
        <taxon>Eupercaria</taxon>
        <taxon>Perciformes</taxon>
        <taxon>Cottioidei</taxon>
        <taxon>Cottales</taxon>
        <taxon>Liparidae</taxon>
        <taxon>Liparis</taxon>
    </lineage>
</organism>
<comment type="caution">
    <text evidence="1">The sequence shown here is derived from an EMBL/GenBank/DDBJ whole genome shotgun (WGS) entry which is preliminary data.</text>
</comment>
<dbReference type="EMBL" id="SRLO01000220">
    <property type="protein sequence ID" value="TNN66395.1"/>
    <property type="molecule type" value="Genomic_DNA"/>
</dbReference>
<evidence type="ECO:0000313" key="2">
    <source>
        <dbReference type="Proteomes" id="UP000314294"/>
    </source>
</evidence>
<name>A0A4Z2HM94_9TELE</name>
<keyword evidence="2" id="KW-1185">Reference proteome</keyword>
<evidence type="ECO:0000313" key="1">
    <source>
        <dbReference type="EMBL" id="TNN66395.1"/>
    </source>
</evidence>
<accession>A0A4Z2HM94</accession>
<protein>
    <submittedName>
        <fullName evidence="1">Uncharacterized protein</fullName>
    </submittedName>
</protein>
<reference evidence="1 2" key="1">
    <citation type="submission" date="2019-03" db="EMBL/GenBank/DDBJ databases">
        <title>First draft genome of Liparis tanakae, snailfish: a comprehensive survey of snailfish specific genes.</title>
        <authorList>
            <person name="Kim W."/>
            <person name="Song I."/>
            <person name="Jeong J.-H."/>
            <person name="Kim D."/>
            <person name="Kim S."/>
            <person name="Ryu S."/>
            <person name="Song J.Y."/>
            <person name="Lee S.K."/>
        </authorList>
    </citation>
    <scope>NUCLEOTIDE SEQUENCE [LARGE SCALE GENOMIC DNA]</scope>
    <source>
        <tissue evidence="1">Muscle</tissue>
    </source>
</reference>
<proteinExistence type="predicted"/>
<dbReference type="AlphaFoldDB" id="A0A4Z2HM94"/>
<dbReference type="Proteomes" id="UP000314294">
    <property type="component" value="Unassembled WGS sequence"/>
</dbReference>
<sequence>MVKELYTGHLVRAGDRWPVKGLCLLWVNGGLPALLDLDVLLSVGVDMLDDFKLHHFGGWHDTDRHVPQARRVVAEVNLTVPREEYERPQTINKHKFRVRC</sequence>
<gene>
    <name evidence="1" type="ORF">EYF80_023434</name>
</gene>